<feature type="transmembrane region" description="Helical" evidence="2">
    <location>
        <begin position="171"/>
        <end position="189"/>
    </location>
</feature>
<proteinExistence type="inferred from homology"/>
<organism evidence="5 6">
    <name type="scientific">Weissella confusa</name>
    <name type="common">Lactobacillus confusus</name>
    <dbReference type="NCBI Taxonomy" id="1583"/>
    <lineage>
        <taxon>Bacteria</taxon>
        <taxon>Bacillati</taxon>
        <taxon>Bacillota</taxon>
        <taxon>Bacilli</taxon>
        <taxon>Lactobacillales</taxon>
        <taxon>Lactobacillaceae</taxon>
        <taxon>Weissella</taxon>
    </lineage>
</organism>
<feature type="transmembrane region" description="Helical" evidence="2">
    <location>
        <begin position="195"/>
        <end position="212"/>
    </location>
</feature>
<evidence type="ECO:0000256" key="2">
    <source>
        <dbReference type="SAM" id="Phobius"/>
    </source>
</evidence>
<feature type="domain" description="CAAX prenyl protease 2/Lysostaphin resistance protein A-like" evidence="3">
    <location>
        <begin position="139"/>
        <end position="231"/>
    </location>
</feature>
<dbReference type="AlphaFoldDB" id="A0A4Z0RL42"/>
<dbReference type="EMBL" id="JAAOCX010000001">
    <property type="protein sequence ID" value="MBJ7631633.1"/>
    <property type="molecule type" value="Genomic_DNA"/>
</dbReference>
<keyword evidence="2" id="KW-0812">Transmembrane</keyword>
<comment type="similarity">
    <text evidence="1">Belongs to the UPF0177 family.</text>
</comment>
<dbReference type="RefSeq" id="WP_003609035.1">
    <property type="nucleotide sequence ID" value="NZ_ALXH01000047.1"/>
</dbReference>
<keyword evidence="6" id="KW-1185">Reference proteome</keyword>
<accession>A0A4Z0RL42</accession>
<dbReference type="InterPro" id="IPR003675">
    <property type="entry name" value="Rce1/LyrA-like_dom"/>
</dbReference>
<keyword evidence="2" id="KW-1133">Transmembrane helix</keyword>
<evidence type="ECO:0000256" key="1">
    <source>
        <dbReference type="ARBA" id="ARBA00009067"/>
    </source>
</evidence>
<dbReference type="Proteomes" id="UP000728106">
    <property type="component" value="Unassembled WGS sequence"/>
</dbReference>
<evidence type="ECO:0000313" key="5">
    <source>
        <dbReference type="EMBL" id="MBJ7637956.1"/>
    </source>
</evidence>
<reference evidence="5 6" key="2">
    <citation type="journal article" date="2021" name="Int. J. Food Microbiol.">
        <title>Safety demonstration of a microbial species for use in the food chain: Weissella confusa.</title>
        <authorList>
            <person name="Bourdichon F."/>
            <person name="Patrone V."/>
            <person name="Fontana A."/>
            <person name="Milani G."/>
            <person name="Morelli L."/>
        </authorList>
    </citation>
    <scope>NUCLEOTIDE SEQUENCE [LARGE SCALE GENOMIC DNA]</scope>
    <source>
        <strain evidence="4">CCUG 30943</strain>
        <strain evidence="5 6">CCUG 43002</strain>
    </source>
</reference>
<feature type="transmembrane region" description="Helical" evidence="2">
    <location>
        <begin position="96"/>
        <end position="116"/>
    </location>
</feature>
<dbReference type="GO" id="GO:0004175">
    <property type="term" value="F:endopeptidase activity"/>
    <property type="evidence" value="ECO:0007669"/>
    <property type="project" value="UniProtKB-ARBA"/>
</dbReference>
<dbReference type="Proteomes" id="UP000808038">
    <property type="component" value="Unassembled WGS sequence"/>
</dbReference>
<feature type="transmembrane region" description="Helical" evidence="2">
    <location>
        <begin position="136"/>
        <end position="159"/>
    </location>
</feature>
<evidence type="ECO:0000259" key="3">
    <source>
        <dbReference type="Pfam" id="PF02517"/>
    </source>
</evidence>
<dbReference type="PANTHER" id="PTHR36435:SF1">
    <property type="entry name" value="CAAX AMINO TERMINAL PROTEASE FAMILY PROTEIN"/>
    <property type="match status" value="1"/>
</dbReference>
<dbReference type="GeneID" id="57978556"/>
<keyword evidence="5" id="KW-0378">Hydrolase</keyword>
<keyword evidence="2" id="KW-0472">Membrane</keyword>
<reference evidence="5" key="1">
    <citation type="submission" date="2020-02" db="EMBL/GenBank/DDBJ databases">
        <authorList>
            <person name="Fontana A."/>
            <person name="Patrone V."/>
            <person name="Morelli L."/>
        </authorList>
    </citation>
    <scope>NUCLEOTIDE SEQUENCE</scope>
    <source>
        <strain evidence="4">CCUG 30943</strain>
        <strain evidence="5">CCUG 43002</strain>
    </source>
</reference>
<feature type="transmembrane region" description="Helical" evidence="2">
    <location>
        <begin position="53"/>
        <end position="75"/>
    </location>
</feature>
<evidence type="ECO:0000313" key="6">
    <source>
        <dbReference type="Proteomes" id="UP000728106"/>
    </source>
</evidence>
<evidence type="ECO:0000313" key="4">
    <source>
        <dbReference type="EMBL" id="MBJ7631633.1"/>
    </source>
</evidence>
<keyword evidence="5" id="KW-0645">Protease</keyword>
<protein>
    <submittedName>
        <fullName evidence="5">CPBP family intramembrane metalloprotease</fullName>
    </submittedName>
</protein>
<sequence>MTKEHNWIGDIITGLIWIIVGVLLDFAIQVAGMYSARSMASLLHVSPNSAGPIITMLLFLAVFTTIAVLVVGYGVRQRSPKMGLHKFNGHKANWIWRGYLMIIGAGVVSVILQYVFAGGVQTATNQQALEKMASAGGANLVFVILLAVVVAPLVEELIFRGIVLNYFFKDGPWWLNVVISGVLFGYFHVFQDFQIFALIQYSLMGVALAVVYKKTKQIQYSMMTHMLNNAIASLSLISMALH</sequence>
<keyword evidence="5" id="KW-0482">Metalloprotease</keyword>
<feature type="transmembrane region" description="Helical" evidence="2">
    <location>
        <begin position="12"/>
        <end position="33"/>
    </location>
</feature>
<dbReference type="GO" id="GO:0080120">
    <property type="term" value="P:CAAX-box protein maturation"/>
    <property type="evidence" value="ECO:0007669"/>
    <property type="project" value="UniProtKB-ARBA"/>
</dbReference>
<gene>
    <name evidence="5" type="ORF">HAU20_00785</name>
    <name evidence="4" type="ORF">HAU43_00690</name>
</gene>
<comment type="caution">
    <text evidence="5">The sequence shown here is derived from an EMBL/GenBank/DDBJ whole genome shotgun (WGS) entry which is preliminary data.</text>
</comment>
<dbReference type="GO" id="GO:0008237">
    <property type="term" value="F:metallopeptidase activity"/>
    <property type="evidence" value="ECO:0007669"/>
    <property type="project" value="UniProtKB-KW"/>
</dbReference>
<name>A0A4Z0RL42_WEICO</name>
<dbReference type="InterPro" id="IPR052710">
    <property type="entry name" value="CAAX_protease"/>
</dbReference>
<dbReference type="EMBL" id="JAAOCP010000001">
    <property type="protein sequence ID" value="MBJ7637956.1"/>
    <property type="molecule type" value="Genomic_DNA"/>
</dbReference>
<dbReference type="Pfam" id="PF02517">
    <property type="entry name" value="Rce1-like"/>
    <property type="match status" value="1"/>
</dbReference>
<dbReference type="PANTHER" id="PTHR36435">
    <property type="entry name" value="SLR1288 PROTEIN"/>
    <property type="match status" value="1"/>
</dbReference>